<keyword evidence="8" id="KW-1185">Reference proteome</keyword>
<sequence>MESILKTKRLEKNMTLEEVGNLVGVGKSTVRKWENGMIENMGRDKIVALSKALNISPLEILGMDENPTLESDISTIYNQLDQKRQAKVYNFADRQLREQKYGVADAGKIVPLKPRKKIPVDIYGRLSAGGGAYNDKSVIETAEVDSAPPKYDMAFVVSGDSMYPTFEDGEVVFVNETQDVFNGQIAAIEINNEAFIKKIYLEDKRMRMVSLNVDTDKNGKRLYPDFYADECDNLFVIGRVIM</sequence>
<dbReference type="Pfam" id="PF01381">
    <property type="entry name" value="HTH_3"/>
    <property type="match status" value="1"/>
</dbReference>
<dbReference type="PANTHER" id="PTHR40661">
    <property type="match status" value="1"/>
</dbReference>
<keyword evidence="2" id="KW-0378">Hydrolase</keyword>
<evidence type="ECO:0000313" key="8">
    <source>
        <dbReference type="Proteomes" id="UP001256547"/>
    </source>
</evidence>
<keyword evidence="5" id="KW-0804">Transcription</keyword>
<comment type="caution">
    <text evidence="7">The sequence shown here is derived from an EMBL/GenBank/DDBJ whole genome shotgun (WGS) entry which is preliminary data.</text>
</comment>
<reference evidence="7 8" key="1">
    <citation type="submission" date="2023-03" db="EMBL/GenBank/DDBJ databases">
        <authorList>
            <person name="Shen W."/>
            <person name="Cai J."/>
        </authorList>
    </citation>
    <scope>NUCLEOTIDE SEQUENCE [LARGE SCALE GENOMIC DNA]</scope>
    <source>
        <strain evidence="7 8">P72-2</strain>
    </source>
</reference>
<dbReference type="InterPro" id="IPR036286">
    <property type="entry name" value="LexA/Signal_pep-like_sf"/>
</dbReference>
<organism evidence="7 8">
    <name type="scientific">Enterococcus dongliensis</name>
    <dbReference type="NCBI Taxonomy" id="2559925"/>
    <lineage>
        <taxon>Bacteria</taxon>
        <taxon>Bacillati</taxon>
        <taxon>Bacillota</taxon>
        <taxon>Bacilli</taxon>
        <taxon>Lactobacillales</taxon>
        <taxon>Enterococcaceae</taxon>
        <taxon>Enterococcus</taxon>
    </lineage>
</organism>
<dbReference type="CDD" id="cd06529">
    <property type="entry name" value="S24_LexA-like"/>
    <property type="match status" value="1"/>
</dbReference>
<dbReference type="Pfam" id="PF00717">
    <property type="entry name" value="Peptidase_S24"/>
    <property type="match status" value="1"/>
</dbReference>
<dbReference type="SMART" id="SM00530">
    <property type="entry name" value="HTH_XRE"/>
    <property type="match status" value="1"/>
</dbReference>
<name>A0ABU3EST9_9ENTE</name>
<dbReference type="SUPFAM" id="SSF51306">
    <property type="entry name" value="LexA/Signal peptidase"/>
    <property type="match status" value="1"/>
</dbReference>
<accession>A0ABU3EST9</accession>
<feature type="domain" description="HTH cro/C1-type" evidence="6">
    <location>
        <begin position="5"/>
        <end position="60"/>
    </location>
</feature>
<dbReference type="Gene3D" id="1.10.260.40">
    <property type="entry name" value="lambda repressor-like DNA-binding domains"/>
    <property type="match status" value="1"/>
</dbReference>
<dbReference type="InterPro" id="IPR019756">
    <property type="entry name" value="Pept_S26A_signal_pept_1_Ser-AS"/>
</dbReference>
<dbReference type="SUPFAM" id="SSF47413">
    <property type="entry name" value="lambda repressor-like DNA-binding domains"/>
    <property type="match status" value="1"/>
</dbReference>
<evidence type="ECO:0000256" key="4">
    <source>
        <dbReference type="ARBA" id="ARBA00023125"/>
    </source>
</evidence>
<keyword evidence="4" id="KW-0238">DNA-binding</keyword>
<gene>
    <name evidence="7" type="ORF">P7D39_10315</name>
</gene>
<dbReference type="EMBL" id="JARPYR010000021">
    <property type="protein sequence ID" value="MDT2597393.1"/>
    <property type="molecule type" value="Genomic_DNA"/>
</dbReference>
<evidence type="ECO:0000256" key="5">
    <source>
        <dbReference type="ARBA" id="ARBA00023163"/>
    </source>
</evidence>
<dbReference type="InterPro" id="IPR010982">
    <property type="entry name" value="Lambda_DNA-bd_dom_sf"/>
</dbReference>
<dbReference type="PROSITE" id="PS00501">
    <property type="entry name" value="SPASE_I_1"/>
    <property type="match status" value="1"/>
</dbReference>
<evidence type="ECO:0000256" key="1">
    <source>
        <dbReference type="ARBA" id="ARBA00022670"/>
    </source>
</evidence>
<evidence type="ECO:0000313" key="7">
    <source>
        <dbReference type="EMBL" id="MDT2597393.1"/>
    </source>
</evidence>
<keyword evidence="3" id="KW-0805">Transcription regulation</keyword>
<dbReference type="PROSITE" id="PS50943">
    <property type="entry name" value="HTH_CROC1"/>
    <property type="match status" value="1"/>
</dbReference>
<protein>
    <submittedName>
        <fullName evidence="7">S24 family peptidase</fullName>
    </submittedName>
</protein>
<dbReference type="InterPro" id="IPR015927">
    <property type="entry name" value="Peptidase_S24_S26A/B/C"/>
</dbReference>
<evidence type="ECO:0000256" key="2">
    <source>
        <dbReference type="ARBA" id="ARBA00022801"/>
    </source>
</evidence>
<dbReference type="CDD" id="cd00093">
    <property type="entry name" value="HTH_XRE"/>
    <property type="match status" value="1"/>
</dbReference>
<dbReference type="PANTHER" id="PTHR40661:SF1">
    <property type="entry name" value="HTH CRO_C1-TYPE DOMAIN-CONTAINING PROTEIN"/>
    <property type="match status" value="1"/>
</dbReference>
<dbReference type="InterPro" id="IPR001387">
    <property type="entry name" value="Cro/C1-type_HTH"/>
</dbReference>
<evidence type="ECO:0000259" key="6">
    <source>
        <dbReference type="PROSITE" id="PS50943"/>
    </source>
</evidence>
<keyword evidence="1" id="KW-0645">Protease</keyword>
<dbReference type="InterPro" id="IPR039418">
    <property type="entry name" value="LexA-like"/>
</dbReference>
<dbReference type="RefSeq" id="WP_311924828.1">
    <property type="nucleotide sequence ID" value="NZ_JARPYR010000021.1"/>
</dbReference>
<dbReference type="Gene3D" id="2.10.109.10">
    <property type="entry name" value="Umud Fragment, subunit A"/>
    <property type="match status" value="1"/>
</dbReference>
<proteinExistence type="predicted"/>
<dbReference type="Proteomes" id="UP001256547">
    <property type="component" value="Unassembled WGS sequence"/>
</dbReference>
<evidence type="ECO:0000256" key="3">
    <source>
        <dbReference type="ARBA" id="ARBA00023015"/>
    </source>
</evidence>